<dbReference type="SUPFAM" id="SSF54211">
    <property type="entry name" value="Ribosomal protein S5 domain 2-like"/>
    <property type="match status" value="2"/>
</dbReference>
<dbReference type="GO" id="GO:0006402">
    <property type="term" value="P:mRNA catabolic process"/>
    <property type="evidence" value="ECO:0007669"/>
    <property type="project" value="UniProtKB-UniRule"/>
</dbReference>
<comment type="cofactor">
    <cofactor evidence="8">
        <name>Mg(2+)</name>
        <dbReference type="ChEBI" id="CHEBI:18420"/>
    </cofactor>
</comment>
<dbReference type="FunFam" id="2.40.50.140:FF:000069">
    <property type="entry name" value="Polyribonucleotide nucleotidyltransferase"/>
    <property type="match status" value="1"/>
</dbReference>
<feature type="binding site" evidence="8">
    <location>
        <position position="520"/>
    </location>
    <ligand>
        <name>Mg(2+)</name>
        <dbReference type="ChEBI" id="CHEBI:18420"/>
    </ligand>
</feature>
<dbReference type="InterPro" id="IPR003029">
    <property type="entry name" value="S1_domain"/>
</dbReference>
<evidence type="ECO:0000256" key="4">
    <source>
        <dbReference type="ARBA" id="ARBA00022695"/>
    </source>
</evidence>
<keyword evidence="4 8" id="KW-0548">Nucleotidyltransferase</keyword>
<dbReference type="Gene3D" id="2.40.50.140">
    <property type="entry name" value="Nucleic acid-binding proteins"/>
    <property type="match status" value="1"/>
</dbReference>
<name>A0AA45R2Y9_9PSEU</name>
<dbReference type="PIRSF" id="PIRSF005499">
    <property type="entry name" value="PNPase"/>
    <property type="match status" value="1"/>
</dbReference>
<feature type="compositionally biased region" description="Low complexity" evidence="9">
    <location>
        <begin position="728"/>
        <end position="747"/>
    </location>
</feature>
<dbReference type="PROSITE" id="PS50084">
    <property type="entry name" value="KH_TYPE_1"/>
    <property type="match status" value="1"/>
</dbReference>
<keyword evidence="7 8" id="KW-0694">RNA-binding</keyword>
<dbReference type="GO" id="GO:0003723">
    <property type="term" value="F:RNA binding"/>
    <property type="evidence" value="ECO:0007669"/>
    <property type="project" value="UniProtKB-UniRule"/>
</dbReference>
<dbReference type="Pfam" id="PF01138">
    <property type="entry name" value="RNase_PH"/>
    <property type="match status" value="2"/>
</dbReference>
<dbReference type="PANTHER" id="PTHR11252:SF0">
    <property type="entry name" value="POLYRIBONUCLEOTIDE NUCLEOTIDYLTRANSFERASE 1, MITOCHONDRIAL"/>
    <property type="match status" value="1"/>
</dbReference>
<dbReference type="InterPro" id="IPR004087">
    <property type="entry name" value="KH_dom"/>
</dbReference>
<dbReference type="NCBIfam" id="TIGR03591">
    <property type="entry name" value="polynuc_phos"/>
    <property type="match status" value="1"/>
</dbReference>
<dbReference type="InterPro" id="IPR001247">
    <property type="entry name" value="ExoRNase_PH_dom1"/>
</dbReference>
<dbReference type="Proteomes" id="UP000677152">
    <property type="component" value="Chromosome"/>
</dbReference>
<accession>A0AA45R2Y9</accession>
<proteinExistence type="inferred from homology"/>
<dbReference type="Gene3D" id="3.30.1370.10">
    <property type="entry name" value="K Homology domain, type 1"/>
    <property type="match status" value="1"/>
</dbReference>
<dbReference type="HAMAP" id="MF_01595">
    <property type="entry name" value="PNPase"/>
    <property type="match status" value="1"/>
</dbReference>
<dbReference type="InterPro" id="IPR020568">
    <property type="entry name" value="Ribosomal_Su5_D2-typ_SF"/>
</dbReference>
<dbReference type="CDD" id="cd11364">
    <property type="entry name" value="RNase_PH_PNPase_2"/>
    <property type="match status" value="1"/>
</dbReference>
<dbReference type="CDD" id="cd02393">
    <property type="entry name" value="KH-I_PNPase"/>
    <property type="match status" value="1"/>
</dbReference>
<dbReference type="GO" id="GO:0000287">
    <property type="term" value="F:magnesium ion binding"/>
    <property type="evidence" value="ECO:0007669"/>
    <property type="project" value="UniProtKB-UniRule"/>
</dbReference>
<evidence type="ECO:0000256" key="9">
    <source>
        <dbReference type="SAM" id="MobiDB-lite"/>
    </source>
</evidence>
<dbReference type="InterPro" id="IPR036612">
    <property type="entry name" value="KH_dom_type_1_sf"/>
</dbReference>
<dbReference type="GO" id="GO:0000175">
    <property type="term" value="F:3'-5'-RNA exonuclease activity"/>
    <property type="evidence" value="ECO:0007669"/>
    <property type="project" value="TreeGrafter"/>
</dbReference>
<dbReference type="NCBIfam" id="NF008805">
    <property type="entry name" value="PRK11824.1"/>
    <property type="match status" value="1"/>
</dbReference>
<dbReference type="Pfam" id="PF03726">
    <property type="entry name" value="PNPase"/>
    <property type="match status" value="1"/>
</dbReference>
<dbReference type="GO" id="GO:0005829">
    <property type="term" value="C:cytosol"/>
    <property type="evidence" value="ECO:0007669"/>
    <property type="project" value="TreeGrafter"/>
</dbReference>
<evidence type="ECO:0000256" key="2">
    <source>
        <dbReference type="ARBA" id="ARBA00022490"/>
    </source>
</evidence>
<dbReference type="GO" id="GO:0004654">
    <property type="term" value="F:polyribonucleotide nucleotidyltransferase activity"/>
    <property type="evidence" value="ECO:0007669"/>
    <property type="project" value="UniProtKB-UniRule"/>
</dbReference>
<evidence type="ECO:0000256" key="5">
    <source>
        <dbReference type="ARBA" id="ARBA00022723"/>
    </source>
</evidence>
<organism evidence="11 12">
    <name type="scientific">Actinosynnema pretiosum subsp. pretiosum</name>
    <dbReference type="NCBI Taxonomy" id="103721"/>
    <lineage>
        <taxon>Bacteria</taxon>
        <taxon>Bacillati</taxon>
        <taxon>Actinomycetota</taxon>
        <taxon>Actinomycetes</taxon>
        <taxon>Pseudonocardiales</taxon>
        <taxon>Pseudonocardiaceae</taxon>
        <taxon>Actinosynnema</taxon>
    </lineage>
</organism>
<dbReference type="PROSITE" id="PS50126">
    <property type="entry name" value="S1"/>
    <property type="match status" value="1"/>
</dbReference>
<keyword evidence="2 8" id="KW-0963">Cytoplasm</keyword>
<dbReference type="FunFam" id="3.30.230.70:FF:000002">
    <property type="entry name" value="Polyribonucleotide nucleotidyltransferase"/>
    <property type="match status" value="1"/>
</dbReference>
<sequence>MTDIEVHETSAVIDNGRFGTRTIRFETGHLARQAAGSVVAYLDDETMLLSATTASKAPKEHFDFFPLTVDVEERMYAAGRIPGSFFRREGRPSTDAILTCRLIDRPLRPSFVDGLRNEIQVVITVMSLNPADLYDVVAINAASASTQLAGLPFSGPIGGVRVALIEGQWVAFPTHEQLENAVFDMVVAGRVVGDDVAIMMVEAEATEKVIDLIGEGAQAPTEEVVAAGLEASKPFIKVLCEAQAQLAQVAAKATGEFPTFPAYQADAFEAVEAAGASDLAQALTIAGKQEREGRIDEVKASVLEKLAAQFEGREKEVGAAFRSLTKKLVRQRILRDKVRIDGRGLTDIRSLGAEVAIIPRTHGSALFERGETQILGVTTLNMLRMEQQIDSLSPETHKRYLHHYNFPPYSTGETGRVGSPKRREIGHGALAERALMPVLPKRDEFPYAIRQVSEALGSNGSTSMGSVCASTMSLLNAGVPLKAPVSGIAMGLVSDEVDGKTEYVALTDILGAEDAFGDMDFKVAGTKQFVTALQLDTKLDGIPSEVLASALSQARDARLAILEVMAEAIDVPDEMSPFAPRVTSVKIPTDKIGEVIGPKGKMINSITEQTGADISIEDDGTIYVGAADGPSAEAAIGLINAIANPQLPKVGERFLGTVVKTAAFGAFVSLLPGKDGLIHISKLGNGKRIGKVEDVVKVGDKLRVEIADIDQRGKISLVLVSEEEGADKAAAPAAETAETSAPESSDQ</sequence>
<dbReference type="InterPro" id="IPR012162">
    <property type="entry name" value="PNPase"/>
</dbReference>
<dbReference type="InterPro" id="IPR036345">
    <property type="entry name" value="ExoRNase_PH_dom2_sf"/>
</dbReference>
<keyword evidence="3 8" id="KW-0808">Transferase</keyword>
<comment type="subcellular location">
    <subcellularLocation>
        <location evidence="8">Cytoplasm</location>
    </subcellularLocation>
</comment>
<dbReference type="InterPro" id="IPR012340">
    <property type="entry name" value="NA-bd_OB-fold"/>
</dbReference>
<dbReference type="SUPFAM" id="SSF46915">
    <property type="entry name" value="Polynucleotide phosphorylase/guanosine pentaphosphate synthase (PNPase/GPSI), domain 3"/>
    <property type="match status" value="1"/>
</dbReference>
<gene>
    <name evidence="8" type="primary">pnp</name>
    <name evidence="11" type="ORF">KCV87_26820</name>
</gene>
<dbReference type="GO" id="GO:0006396">
    <property type="term" value="P:RNA processing"/>
    <property type="evidence" value="ECO:0007669"/>
    <property type="project" value="InterPro"/>
</dbReference>
<evidence type="ECO:0000313" key="12">
    <source>
        <dbReference type="Proteomes" id="UP000677152"/>
    </source>
</evidence>
<dbReference type="SMART" id="SM00316">
    <property type="entry name" value="S1"/>
    <property type="match status" value="1"/>
</dbReference>
<dbReference type="InterPro" id="IPR036456">
    <property type="entry name" value="PNPase_PH_RNA-bd_sf"/>
</dbReference>
<evidence type="ECO:0000256" key="8">
    <source>
        <dbReference type="HAMAP-Rule" id="MF_01595"/>
    </source>
</evidence>
<comment type="catalytic activity">
    <reaction evidence="8">
        <text>RNA(n+1) + phosphate = RNA(n) + a ribonucleoside 5'-diphosphate</text>
        <dbReference type="Rhea" id="RHEA:22096"/>
        <dbReference type="Rhea" id="RHEA-COMP:14527"/>
        <dbReference type="Rhea" id="RHEA-COMP:17342"/>
        <dbReference type="ChEBI" id="CHEBI:43474"/>
        <dbReference type="ChEBI" id="CHEBI:57930"/>
        <dbReference type="ChEBI" id="CHEBI:140395"/>
        <dbReference type="EC" id="2.7.7.8"/>
    </reaction>
</comment>
<dbReference type="FunFam" id="3.30.230.70:FF:000001">
    <property type="entry name" value="Polyribonucleotide nucleotidyltransferase"/>
    <property type="match status" value="1"/>
</dbReference>
<keyword evidence="6 8" id="KW-0460">Magnesium</keyword>
<dbReference type="EMBL" id="CP073249">
    <property type="protein sequence ID" value="QUF03015.1"/>
    <property type="molecule type" value="Genomic_DNA"/>
</dbReference>
<dbReference type="SUPFAM" id="SSF55666">
    <property type="entry name" value="Ribonuclease PH domain 2-like"/>
    <property type="match status" value="2"/>
</dbReference>
<dbReference type="SUPFAM" id="SSF50249">
    <property type="entry name" value="Nucleic acid-binding proteins"/>
    <property type="match status" value="1"/>
</dbReference>
<comment type="function">
    <text evidence="8">Involved in mRNA degradation. Catalyzes the phosphorolysis of single-stranded polyribonucleotides processively in the 3'- to 5'-direction.</text>
</comment>
<keyword evidence="5 8" id="KW-0479">Metal-binding</keyword>
<feature type="domain" description="S1 motif" evidence="10">
    <location>
        <begin position="651"/>
        <end position="720"/>
    </location>
</feature>
<feature type="binding site" evidence="8">
    <location>
        <position position="514"/>
    </location>
    <ligand>
        <name>Mg(2+)</name>
        <dbReference type="ChEBI" id="CHEBI:18420"/>
    </ligand>
</feature>
<dbReference type="Pfam" id="PF00575">
    <property type="entry name" value="S1"/>
    <property type="match status" value="1"/>
</dbReference>
<dbReference type="SMART" id="SM00322">
    <property type="entry name" value="KH"/>
    <property type="match status" value="1"/>
</dbReference>
<evidence type="ECO:0000256" key="3">
    <source>
        <dbReference type="ARBA" id="ARBA00022679"/>
    </source>
</evidence>
<dbReference type="AlphaFoldDB" id="A0AA45R2Y9"/>
<dbReference type="Gene3D" id="3.30.230.70">
    <property type="entry name" value="GHMP Kinase, N-terminal domain"/>
    <property type="match status" value="2"/>
</dbReference>
<evidence type="ECO:0000313" key="11">
    <source>
        <dbReference type="EMBL" id="QUF03015.1"/>
    </source>
</evidence>
<dbReference type="InterPro" id="IPR027408">
    <property type="entry name" value="PNPase/RNase_PH_dom_sf"/>
</dbReference>
<dbReference type="InterPro" id="IPR014069">
    <property type="entry name" value="GPSI/PNP"/>
</dbReference>
<dbReference type="PANTHER" id="PTHR11252">
    <property type="entry name" value="POLYRIBONUCLEOTIDE NUCLEOTIDYLTRANSFERASE"/>
    <property type="match status" value="1"/>
</dbReference>
<protein>
    <recommendedName>
        <fullName evidence="8">Polyribonucleotide nucleotidyltransferase</fullName>
        <ecNumber evidence="8">2.7.7.8</ecNumber>
    </recommendedName>
    <alternativeName>
        <fullName evidence="8">Polynucleotide phosphorylase</fullName>
        <shortName evidence="8">PNPase</shortName>
    </alternativeName>
</protein>
<dbReference type="InterPro" id="IPR004088">
    <property type="entry name" value="KH_dom_type_1"/>
</dbReference>
<evidence type="ECO:0000256" key="6">
    <source>
        <dbReference type="ARBA" id="ARBA00022842"/>
    </source>
</evidence>
<dbReference type="EC" id="2.7.7.8" evidence="8"/>
<comment type="similarity">
    <text evidence="1 8">Belongs to the polyribonucleotide nucleotidyltransferase family.</text>
</comment>
<feature type="region of interest" description="Disordered" evidence="9">
    <location>
        <begin position="724"/>
        <end position="747"/>
    </location>
</feature>
<dbReference type="CDD" id="cd04472">
    <property type="entry name" value="S1_PNPase"/>
    <property type="match status" value="1"/>
</dbReference>
<evidence type="ECO:0000256" key="7">
    <source>
        <dbReference type="ARBA" id="ARBA00022884"/>
    </source>
</evidence>
<dbReference type="InterPro" id="IPR015848">
    <property type="entry name" value="PNPase_PH_RNA-bd_bac/org-type"/>
</dbReference>
<dbReference type="Pfam" id="PF00013">
    <property type="entry name" value="KH_1"/>
    <property type="match status" value="1"/>
</dbReference>
<dbReference type="NCBIfam" id="TIGR02696">
    <property type="entry name" value="pppGpp_PNP"/>
    <property type="match status" value="1"/>
</dbReference>
<evidence type="ECO:0000259" key="10">
    <source>
        <dbReference type="PROSITE" id="PS50126"/>
    </source>
</evidence>
<dbReference type="FunFam" id="3.30.1370.10:FF:000001">
    <property type="entry name" value="Polyribonucleotide nucleotidyltransferase"/>
    <property type="match status" value="1"/>
</dbReference>
<dbReference type="SUPFAM" id="SSF54791">
    <property type="entry name" value="Eukaryotic type KH-domain (KH-domain type I)"/>
    <property type="match status" value="1"/>
</dbReference>
<evidence type="ECO:0000256" key="1">
    <source>
        <dbReference type="ARBA" id="ARBA00007404"/>
    </source>
</evidence>
<reference evidence="11" key="1">
    <citation type="submission" date="2021-04" db="EMBL/GenBank/DDBJ databases">
        <title>Genomic sequence of Actinosynnema pretiosum subsp. pretiosum ATCC 31280 (C-14919).</title>
        <authorList>
            <person name="Bai L."/>
            <person name="Wang X."/>
            <person name="Xiao Y."/>
        </authorList>
    </citation>
    <scope>NUCLEOTIDE SEQUENCE</scope>
    <source>
        <strain evidence="11">ATCC 31280</strain>
    </source>
</reference>